<keyword evidence="1" id="KW-1133">Transmembrane helix</keyword>
<name>A0A4Q9N5E4_9APHY</name>
<organism evidence="3">
    <name type="scientific">Dichomitus squalens</name>
    <dbReference type="NCBI Taxonomy" id="114155"/>
    <lineage>
        <taxon>Eukaryota</taxon>
        <taxon>Fungi</taxon>
        <taxon>Dikarya</taxon>
        <taxon>Basidiomycota</taxon>
        <taxon>Agaricomycotina</taxon>
        <taxon>Agaricomycetes</taxon>
        <taxon>Polyporales</taxon>
        <taxon>Polyporaceae</taxon>
        <taxon>Dichomitus</taxon>
    </lineage>
</organism>
<dbReference type="Proteomes" id="UP000292957">
    <property type="component" value="Unassembled WGS sequence"/>
</dbReference>
<feature type="transmembrane region" description="Helical" evidence="1">
    <location>
        <begin position="178"/>
        <end position="199"/>
    </location>
</feature>
<dbReference type="AlphaFoldDB" id="A0A4Q9N5E4"/>
<gene>
    <name evidence="3" type="ORF">BD311DRAFT_744689</name>
</gene>
<feature type="domain" description="DUF6533" evidence="2">
    <location>
        <begin position="25"/>
        <end position="71"/>
    </location>
</feature>
<keyword evidence="1" id="KW-0472">Membrane</keyword>
<protein>
    <recommendedName>
        <fullName evidence="2">DUF6533 domain-containing protein</fullName>
    </recommendedName>
</protein>
<feature type="transmembrane region" description="Helical" evidence="1">
    <location>
        <begin position="126"/>
        <end position="146"/>
    </location>
</feature>
<feature type="transmembrane region" description="Helical" evidence="1">
    <location>
        <begin position="55"/>
        <end position="78"/>
    </location>
</feature>
<keyword evidence="1" id="KW-0812">Transmembrane</keyword>
<feature type="transmembrane region" description="Helical" evidence="1">
    <location>
        <begin position="25"/>
        <end position="43"/>
    </location>
</feature>
<reference evidence="3" key="1">
    <citation type="submission" date="2019-01" db="EMBL/GenBank/DDBJ databases">
        <title>Draft genome sequences of three monokaryotic isolates of the white-rot basidiomycete fungus Dichomitus squalens.</title>
        <authorList>
            <consortium name="DOE Joint Genome Institute"/>
            <person name="Lopez S.C."/>
            <person name="Andreopoulos B."/>
            <person name="Pangilinan J."/>
            <person name="Lipzen A."/>
            <person name="Riley R."/>
            <person name="Ahrendt S."/>
            <person name="Ng V."/>
            <person name="Barry K."/>
            <person name="Daum C."/>
            <person name="Grigoriev I.V."/>
            <person name="Hilden K.S."/>
            <person name="Makela M.R."/>
            <person name="de Vries R.P."/>
        </authorList>
    </citation>
    <scope>NUCLEOTIDE SEQUENCE [LARGE SCALE GENOMIC DNA]</scope>
    <source>
        <strain evidence="3">OM18370.1</strain>
    </source>
</reference>
<evidence type="ECO:0000256" key="1">
    <source>
        <dbReference type="SAM" id="Phobius"/>
    </source>
</evidence>
<feature type="transmembrane region" description="Helical" evidence="1">
    <location>
        <begin position="98"/>
        <end position="119"/>
    </location>
</feature>
<dbReference type="Pfam" id="PF20151">
    <property type="entry name" value="DUF6533"/>
    <property type="match status" value="1"/>
</dbReference>
<dbReference type="OrthoDB" id="3261349at2759"/>
<evidence type="ECO:0000259" key="2">
    <source>
        <dbReference type="Pfam" id="PF20151"/>
    </source>
</evidence>
<sequence length="329" mass="36677">MLTSVPESVLAPAAYWASAIRANNYLTVAALTILYYDFSLTLFAEIEYFWRSANWSIISLLYAINRYYGLIGSIPLFFEYFGTPSQHTCRQLQTYHQAFAIVTQAIVAIMLVLRTYALYDRSRRILALLIITHVGGAVACLIAMVTSKSPTDTHIPLPFTYSGCDLSLTNAQGRHLSFAWLAMLWFDTTIFTLTLVQAIRMRRYFPGGILEMLIRDGTVYYGIMVASNVSNITTFLVTPSGSNLKGMETTLTNVLSTTLTSRLILNLRDSSLRRTRRADENHLTTGAWNSTAVQATTSCVASNPLTLTYIETQTAYMPTEDSREGLAIA</sequence>
<proteinExistence type="predicted"/>
<dbReference type="EMBL" id="ML143386">
    <property type="protein sequence ID" value="TBU35829.1"/>
    <property type="molecule type" value="Genomic_DNA"/>
</dbReference>
<evidence type="ECO:0000313" key="3">
    <source>
        <dbReference type="EMBL" id="TBU35829.1"/>
    </source>
</evidence>
<feature type="transmembrane region" description="Helical" evidence="1">
    <location>
        <begin position="219"/>
        <end position="238"/>
    </location>
</feature>
<dbReference type="InterPro" id="IPR045340">
    <property type="entry name" value="DUF6533"/>
</dbReference>
<accession>A0A4Q9N5E4</accession>